<proteinExistence type="inferred from homology"/>
<evidence type="ECO:0000256" key="2">
    <source>
        <dbReference type="SAM" id="SignalP"/>
    </source>
</evidence>
<dbReference type="EMBL" id="DXHS01000101">
    <property type="protein sequence ID" value="HIW02930.1"/>
    <property type="molecule type" value="Genomic_DNA"/>
</dbReference>
<evidence type="ECO:0000259" key="3">
    <source>
        <dbReference type="SMART" id="SM00093"/>
    </source>
</evidence>
<dbReference type="PANTHER" id="PTHR11461:SF211">
    <property type="entry name" value="GH10112P-RELATED"/>
    <property type="match status" value="1"/>
</dbReference>
<comment type="caution">
    <text evidence="4">The sequence shown here is derived from an EMBL/GenBank/DDBJ whole genome shotgun (WGS) entry which is preliminary data.</text>
</comment>
<dbReference type="InterPro" id="IPR042178">
    <property type="entry name" value="Serpin_sf_1"/>
</dbReference>
<name>A0A9D1TRL0_9FIRM</name>
<dbReference type="InterPro" id="IPR042185">
    <property type="entry name" value="Serpin_sf_2"/>
</dbReference>
<dbReference type="Gene3D" id="3.30.497.10">
    <property type="entry name" value="Antithrombin, subunit I, domain 2"/>
    <property type="match status" value="1"/>
</dbReference>
<dbReference type="SMART" id="SM00093">
    <property type="entry name" value="SERPIN"/>
    <property type="match status" value="1"/>
</dbReference>
<evidence type="ECO:0000313" key="4">
    <source>
        <dbReference type="EMBL" id="HIW02930.1"/>
    </source>
</evidence>
<dbReference type="AlphaFoldDB" id="A0A9D1TRL0"/>
<dbReference type="InterPro" id="IPR036186">
    <property type="entry name" value="Serpin_sf"/>
</dbReference>
<protein>
    <recommendedName>
        <fullName evidence="3">Serpin domain-containing protein</fullName>
    </recommendedName>
</protein>
<dbReference type="Gene3D" id="2.30.39.10">
    <property type="entry name" value="Alpha-1-antitrypsin, domain 1"/>
    <property type="match status" value="1"/>
</dbReference>
<dbReference type="PROSITE" id="PS51257">
    <property type="entry name" value="PROKAR_LIPOPROTEIN"/>
    <property type="match status" value="1"/>
</dbReference>
<evidence type="ECO:0000256" key="1">
    <source>
        <dbReference type="RuleBase" id="RU000411"/>
    </source>
</evidence>
<dbReference type="InterPro" id="IPR023796">
    <property type="entry name" value="Serpin_dom"/>
</dbReference>
<dbReference type="Proteomes" id="UP000823990">
    <property type="component" value="Unassembled WGS sequence"/>
</dbReference>
<dbReference type="SUPFAM" id="SSF56574">
    <property type="entry name" value="Serpins"/>
    <property type="match status" value="1"/>
</dbReference>
<sequence length="357" mass="39069">MKLFKRIAAAFLAVVAAAGLAFVSGCGEGRSTLLRGASEITALTSGEAESAEFASVTGSAEAFAAKFAEAVYTECDDGKNIALSPVSVYAALALASECAAGETRGQVLSALGTTYDTLSEGFGYLYRSLVREFDTGKVAFGNSVWVDEAAVMNDDCLDALAQKYFCDSYSADFVNDNKNANKAVRHFIKESTNGLIDTDPELPAETYFALLNVLYLKDQWTITDDLEFTDEEMTFTSSGGEERRERFLRALYEQGRAYETETYTTFYSETHAGYKLSFILPNGGYTAREVFTAENIAEVTALSDYSAFDKETETAYYTRCIFPAFEASYDGEIADVLESAFGISYLFDEHKCDITRA</sequence>
<feature type="domain" description="Serpin" evidence="3">
    <location>
        <begin position="65"/>
        <end position="351"/>
    </location>
</feature>
<reference evidence="4" key="1">
    <citation type="journal article" date="2021" name="PeerJ">
        <title>Extensive microbial diversity within the chicken gut microbiome revealed by metagenomics and culture.</title>
        <authorList>
            <person name="Gilroy R."/>
            <person name="Ravi A."/>
            <person name="Getino M."/>
            <person name="Pursley I."/>
            <person name="Horton D.L."/>
            <person name="Alikhan N.F."/>
            <person name="Baker D."/>
            <person name="Gharbi K."/>
            <person name="Hall N."/>
            <person name="Watson M."/>
            <person name="Adriaenssens E.M."/>
            <person name="Foster-Nyarko E."/>
            <person name="Jarju S."/>
            <person name="Secka A."/>
            <person name="Antonio M."/>
            <person name="Oren A."/>
            <person name="Chaudhuri R.R."/>
            <person name="La Ragione R."/>
            <person name="Hildebrand F."/>
            <person name="Pallen M.J."/>
        </authorList>
    </citation>
    <scope>NUCLEOTIDE SEQUENCE</scope>
    <source>
        <strain evidence="4">12435</strain>
    </source>
</reference>
<dbReference type="InterPro" id="IPR000215">
    <property type="entry name" value="Serpin_fam"/>
</dbReference>
<dbReference type="GO" id="GO:0005615">
    <property type="term" value="C:extracellular space"/>
    <property type="evidence" value="ECO:0007669"/>
    <property type="project" value="InterPro"/>
</dbReference>
<comment type="similarity">
    <text evidence="1">Belongs to the serpin family.</text>
</comment>
<keyword evidence="2" id="KW-0732">Signal</keyword>
<dbReference type="PANTHER" id="PTHR11461">
    <property type="entry name" value="SERINE PROTEASE INHIBITOR, SERPIN"/>
    <property type="match status" value="1"/>
</dbReference>
<accession>A0A9D1TRL0</accession>
<evidence type="ECO:0000313" key="5">
    <source>
        <dbReference type="Proteomes" id="UP000823990"/>
    </source>
</evidence>
<organism evidence="4 5">
    <name type="scientific">Candidatus Protoclostridium stercorigallinarum</name>
    <dbReference type="NCBI Taxonomy" id="2838741"/>
    <lineage>
        <taxon>Bacteria</taxon>
        <taxon>Bacillati</taxon>
        <taxon>Bacillota</taxon>
        <taxon>Clostridia</taxon>
        <taxon>Candidatus Protoclostridium</taxon>
    </lineage>
</organism>
<dbReference type="GO" id="GO:0004867">
    <property type="term" value="F:serine-type endopeptidase inhibitor activity"/>
    <property type="evidence" value="ECO:0007669"/>
    <property type="project" value="InterPro"/>
</dbReference>
<feature type="chain" id="PRO_5039154119" description="Serpin domain-containing protein" evidence="2">
    <location>
        <begin position="22"/>
        <end position="357"/>
    </location>
</feature>
<feature type="non-terminal residue" evidence="4">
    <location>
        <position position="357"/>
    </location>
</feature>
<reference evidence="4" key="2">
    <citation type="submission" date="2021-04" db="EMBL/GenBank/DDBJ databases">
        <authorList>
            <person name="Gilroy R."/>
        </authorList>
    </citation>
    <scope>NUCLEOTIDE SEQUENCE</scope>
    <source>
        <strain evidence="4">12435</strain>
    </source>
</reference>
<feature type="signal peptide" evidence="2">
    <location>
        <begin position="1"/>
        <end position="21"/>
    </location>
</feature>
<dbReference type="Pfam" id="PF00079">
    <property type="entry name" value="Serpin"/>
    <property type="match status" value="1"/>
</dbReference>
<gene>
    <name evidence="4" type="ORF">H9892_06280</name>
</gene>